<dbReference type="InterPro" id="IPR019853">
    <property type="entry name" value="GldB-like"/>
</dbReference>
<dbReference type="RefSeq" id="WP_209145492.1">
    <property type="nucleotide sequence ID" value="NZ_JAGHKP010000002.1"/>
</dbReference>
<reference evidence="2" key="1">
    <citation type="submission" date="2021-03" db="EMBL/GenBank/DDBJ databases">
        <title>Assistant Professor.</title>
        <authorList>
            <person name="Huq M.A."/>
        </authorList>
    </citation>
    <scope>NUCLEOTIDE SEQUENCE [LARGE SCALE GENOMIC DNA]</scope>
    <source>
        <strain evidence="2">MAH-28</strain>
    </source>
</reference>
<evidence type="ECO:0000313" key="2">
    <source>
        <dbReference type="Proteomes" id="UP000679126"/>
    </source>
</evidence>
<evidence type="ECO:0008006" key="3">
    <source>
        <dbReference type="Google" id="ProtNLM"/>
    </source>
</evidence>
<comment type="caution">
    <text evidence="1">The sequence shown here is derived from an EMBL/GenBank/DDBJ whole genome shotgun (WGS) entry which is preliminary data.</text>
</comment>
<dbReference type="PROSITE" id="PS51257">
    <property type="entry name" value="PROKAR_LIPOPROTEIN"/>
    <property type="match status" value="1"/>
</dbReference>
<sequence>MQNYKNKYFLAALFLTGWIISGCGGGKNVPDVSHIPIDVKIRRFDEAFFRTDTNNVAAGLKLLAEDYPRFAPPYFTHILNFGPFSDTGRLMQMQAHDFLVNKDFRALQDSVETHFKNIQPVEAALTQAFRLTKYYIPRFEAPQVVSFISAIGNFGAVVMDSTVGVGLDMHMGADFPVYRLVPDYPDYVVRKFTPEYIPVNVMKVVQEDLFPPHQEGAQLVVKLIDMGRQQYFLEKVLPETDEEIRLGYTKEQLAYCNENEEMIWQYFVQNKLLYTTDWQDIMRYTGEGPSTQGMPAGAPGQIGAYLGYRIVQAYVKRNPDMSLEQLMAEKDAMAIFNKAKYRP</sequence>
<organism evidence="1 2">
    <name type="scientific">Chitinophaga chungangae</name>
    <dbReference type="NCBI Taxonomy" id="2821488"/>
    <lineage>
        <taxon>Bacteria</taxon>
        <taxon>Pseudomonadati</taxon>
        <taxon>Bacteroidota</taxon>
        <taxon>Chitinophagia</taxon>
        <taxon>Chitinophagales</taxon>
        <taxon>Chitinophagaceae</taxon>
        <taxon>Chitinophaga</taxon>
    </lineage>
</organism>
<gene>
    <name evidence="1" type="ORF">J7I43_09800</name>
</gene>
<name>A0ABS3YCU7_9BACT</name>
<dbReference type="Pfam" id="PF25594">
    <property type="entry name" value="GldB_lipo"/>
    <property type="match status" value="1"/>
</dbReference>
<proteinExistence type="predicted"/>
<dbReference type="Proteomes" id="UP000679126">
    <property type="component" value="Unassembled WGS sequence"/>
</dbReference>
<protein>
    <recommendedName>
        <fullName evidence="3">Gliding motility lipoprotein GldB</fullName>
    </recommendedName>
</protein>
<accession>A0ABS3YCU7</accession>
<dbReference type="EMBL" id="JAGHKP010000002">
    <property type="protein sequence ID" value="MBO9152503.1"/>
    <property type="molecule type" value="Genomic_DNA"/>
</dbReference>
<keyword evidence="2" id="KW-1185">Reference proteome</keyword>
<evidence type="ECO:0000313" key="1">
    <source>
        <dbReference type="EMBL" id="MBO9152503.1"/>
    </source>
</evidence>